<dbReference type="Proteomes" id="UP001055072">
    <property type="component" value="Unassembled WGS sequence"/>
</dbReference>
<proteinExistence type="predicted"/>
<name>A0ACB8TZ70_9APHY</name>
<evidence type="ECO:0000313" key="2">
    <source>
        <dbReference type="Proteomes" id="UP001055072"/>
    </source>
</evidence>
<reference evidence="1" key="1">
    <citation type="journal article" date="2021" name="Environ. Microbiol.">
        <title>Gene family expansions and transcriptome signatures uncover fungal adaptations to wood decay.</title>
        <authorList>
            <person name="Hage H."/>
            <person name="Miyauchi S."/>
            <person name="Viragh M."/>
            <person name="Drula E."/>
            <person name="Min B."/>
            <person name="Chaduli D."/>
            <person name="Navarro D."/>
            <person name="Favel A."/>
            <person name="Norest M."/>
            <person name="Lesage-Meessen L."/>
            <person name="Balint B."/>
            <person name="Merenyi Z."/>
            <person name="de Eugenio L."/>
            <person name="Morin E."/>
            <person name="Martinez A.T."/>
            <person name="Baldrian P."/>
            <person name="Stursova M."/>
            <person name="Martinez M.J."/>
            <person name="Novotny C."/>
            <person name="Magnuson J.K."/>
            <person name="Spatafora J.W."/>
            <person name="Maurice S."/>
            <person name="Pangilinan J."/>
            <person name="Andreopoulos W."/>
            <person name="LaButti K."/>
            <person name="Hundley H."/>
            <person name="Na H."/>
            <person name="Kuo A."/>
            <person name="Barry K."/>
            <person name="Lipzen A."/>
            <person name="Henrissat B."/>
            <person name="Riley R."/>
            <person name="Ahrendt S."/>
            <person name="Nagy L.G."/>
            <person name="Grigoriev I.V."/>
            <person name="Martin F."/>
            <person name="Rosso M.N."/>
        </authorList>
    </citation>
    <scope>NUCLEOTIDE SEQUENCE</scope>
    <source>
        <strain evidence="1">CBS 384.51</strain>
    </source>
</reference>
<evidence type="ECO:0000313" key="1">
    <source>
        <dbReference type="EMBL" id="KAI0087315.1"/>
    </source>
</evidence>
<sequence>MRNSTRPASDSHSQSGGSRRNSPTRGLREPFTRSRSPAVHTLSGTFTLPHRTQSPAIMQKARHTFPPPTRSLLPGSVNVTFRIPFTFSFWMVDIDVRQAAENCLLLVSLGFGADKLRAVAGDPFSPDMWCSIEITLLIVASIIYYCITRLAWHKVIIPPSADPPNSTTPTPRPASPRPLENRRSASVLTTSLNKKEETGFLWMTVPKNYRDAADDGILTGLLGGPLIVTALLYLTIRWSQSSDSAPLPSNWLIEAPRVLSDDTYPHTALESLLVSRRSLVSLSTFCSTILIVHVCASRITEARHRRKIKVPDGELNHVPRKAGRRAYLYVLFTVSVTLWILCVKIALGEAQLGIWQGLRNSEVVAASLFYQFTLYIAVRLAHHGFTLGELSLVSFGATVLFMEMMNLTIARVWSSSTPFIKTYRLPTPLLIYQIALIPGSFLVGFLLSPFLYLSRQLARRPARRLKFPEEKLRQRRLLALGFYGGTFLIVGGLIGLWARWCLGNRDPWIWVVLWLLEGRTKWTRPALLAYWAALGSISVAGWNRQLARSRRYRTRPMASMTNESVVVPATGILESARPSTPTSSSSTNNARPPPSPSEESQHPLGLNFPNLPNLPNLPHLTNGTNVATELLDAADKRVPTLSLNARRKFFHVLAVVMFVPGIVVDPAFAHLSFGAAFALFTFAEYVRYFALYPFGAAVHVFMNEFLDQKDSGTAILSHFYLLSGCAITLWLEGSSRLLHFTGILVLGVGDALASIVGKRFGRHKWASSIPKTIEGSAAFTLSIMLCAWLLRLCGCTERFSIIRYGVAAAAASVLEAFSVQNDNLTLPLYMWSMLALIDV</sequence>
<comment type="caution">
    <text evidence="1">The sequence shown here is derived from an EMBL/GenBank/DDBJ whole genome shotgun (WGS) entry which is preliminary data.</text>
</comment>
<accession>A0ACB8TZ70</accession>
<organism evidence="1 2">
    <name type="scientific">Irpex rosettiformis</name>
    <dbReference type="NCBI Taxonomy" id="378272"/>
    <lineage>
        <taxon>Eukaryota</taxon>
        <taxon>Fungi</taxon>
        <taxon>Dikarya</taxon>
        <taxon>Basidiomycota</taxon>
        <taxon>Agaricomycotina</taxon>
        <taxon>Agaricomycetes</taxon>
        <taxon>Polyporales</taxon>
        <taxon>Irpicaceae</taxon>
        <taxon>Irpex</taxon>
    </lineage>
</organism>
<dbReference type="EMBL" id="MU274918">
    <property type="protein sequence ID" value="KAI0087315.1"/>
    <property type="molecule type" value="Genomic_DNA"/>
</dbReference>
<protein>
    <submittedName>
        <fullName evidence="1">Uncharacterized protein</fullName>
    </submittedName>
</protein>
<gene>
    <name evidence="1" type="ORF">BDY19DRAFT_245687</name>
</gene>
<keyword evidence="2" id="KW-1185">Reference proteome</keyword>